<feature type="domain" description="Protein kinase" evidence="9">
    <location>
        <begin position="93"/>
        <end position="364"/>
    </location>
</feature>
<evidence type="ECO:0000256" key="7">
    <source>
        <dbReference type="RuleBase" id="RU000304"/>
    </source>
</evidence>
<dbReference type="GO" id="GO:0004674">
    <property type="term" value="F:protein serine/threonine kinase activity"/>
    <property type="evidence" value="ECO:0007669"/>
    <property type="project" value="UniProtKB-KW"/>
</dbReference>
<evidence type="ECO:0000256" key="5">
    <source>
        <dbReference type="ARBA" id="ARBA00022840"/>
    </source>
</evidence>
<dbReference type="PROSITE" id="PS00107">
    <property type="entry name" value="PROTEIN_KINASE_ATP"/>
    <property type="match status" value="1"/>
</dbReference>
<name>A0AB34J9Q1_PRYPA</name>
<dbReference type="GO" id="GO:0005737">
    <property type="term" value="C:cytoplasm"/>
    <property type="evidence" value="ECO:0007669"/>
    <property type="project" value="TreeGrafter"/>
</dbReference>
<feature type="region of interest" description="Disordered" evidence="8">
    <location>
        <begin position="412"/>
        <end position="432"/>
    </location>
</feature>
<dbReference type="InterPro" id="IPR008271">
    <property type="entry name" value="Ser/Thr_kinase_AS"/>
</dbReference>
<dbReference type="PANTHER" id="PTHR24346:SF82">
    <property type="entry name" value="KP78A-RELATED"/>
    <property type="match status" value="1"/>
</dbReference>
<accession>A0AB34J9Q1</accession>
<keyword evidence="1 7" id="KW-0723">Serine/threonine-protein kinase</keyword>
<dbReference type="InterPro" id="IPR000719">
    <property type="entry name" value="Prot_kinase_dom"/>
</dbReference>
<keyword evidence="11" id="KW-1185">Reference proteome</keyword>
<proteinExistence type="inferred from homology"/>
<dbReference type="Gene3D" id="1.10.510.10">
    <property type="entry name" value="Transferase(Phosphotransferase) domain 1"/>
    <property type="match status" value="1"/>
</dbReference>
<comment type="caution">
    <text evidence="10">The sequence shown here is derived from an EMBL/GenBank/DDBJ whole genome shotgun (WGS) entry which is preliminary data.</text>
</comment>
<keyword evidence="4" id="KW-0418">Kinase</keyword>
<comment type="similarity">
    <text evidence="7">Belongs to the protein kinase superfamily.</text>
</comment>
<evidence type="ECO:0000256" key="6">
    <source>
        <dbReference type="PROSITE-ProRule" id="PRU10141"/>
    </source>
</evidence>
<evidence type="ECO:0000256" key="1">
    <source>
        <dbReference type="ARBA" id="ARBA00022527"/>
    </source>
</evidence>
<evidence type="ECO:0000259" key="9">
    <source>
        <dbReference type="PROSITE" id="PS50011"/>
    </source>
</evidence>
<evidence type="ECO:0000313" key="11">
    <source>
        <dbReference type="Proteomes" id="UP001515480"/>
    </source>
</evidence>
<dbReference type="GO" id="GO:0005524">
    <property type="term" value="F:ATP binding"/>
    <property type="evidence" value="ECO:0007669"/>
    <property type="project" value="UniProtKB-UniRule"/>
</dbReference>
<dbReference type="GO" id="GO:0035556">
    <property type="term" value="P:intracellular signal transduction"/>
    <property type="evidence" value="ECO:0007669"/>
    <property type="project" value="TreeGrafter"/>
</dbReference>
<evidence type="ECO:0000256" key="8">
    <source>
        <dbReference type="SAM" id="MobiDB-lite"/>
    </source>
</evidence>
<dbReference type="PROSITE" id="PS50011">
    <property type="entry name" value="PROTEIN_KINASE_DOM"/>
    <property type="match status" value="1"/>
</dbReference>
<dbReference type="PANTHER" id="PTHR24346">
    <property type="entry name" value="MAP/MICROTUBULE AFFINITY-REGULATING KINASE"/>
    <property type="match status" value="1"/>
</dbReference>
<evidence type="ECO:0000256" key="4">
    <source>
        <dbReference type="ARBA" id="ARBA00022777"/>
    </source>
</evidence>
<dbReference type="FunFam" id="3.30.200.20:FF:000042">
    <property type="entry name" value="Aurora kinase A"/>
    <property type="match status" value="1"/>
</dbReference>
<feature type="binding site" evidence="6">
    <location>
        <position position="122"/>
    </location>
    <ligand>
        <name>ATP</name>
        <dbReference type="ChEBI" id="CHEBI:30616"/>
    </ligand>
</feature>
<dbReference type="EMBL" id="JBGBPQ010000011">
    <property type="protein sequence ID" value="KAL1515966.1"/>
    <property type="molecule type" value="Genomic_DNA"/>
</dbReference>
<dbReference type="FunFam" id="1.10.510.10:FF:000571">
    <property type="entry name" value="Maternal embryonic leucine zipper kinase"/>
    <property type="match status" value="1"/>
</dbReference>
<organism evidence="10 11">
    <name type="scientific">Prymnesium parvum</name>
    <name type="common">Toxic golden alga</name>
    <dbReference type="NCBI Taxonomy" id="97485"/>
    <lineage>
        <taxon>Eukaryota</taxon>
        <taxon>Haptista</taxon>
        <taxon>Haptophyta</taxon>
        <taxon>Prymnesiophyceae</taxon>
        <taxon>Prymnesiales</taxon>
        <taxon>Prymnesiaceae</taxon>
        <taxon>Prymnesium</taxon>
    </lineage>
</organism>
<protein>
    <recommendedName>
        <fullName evidence="9">Protein kinase domain-containing protein</fullName>
    </recommendedName>
</protein>
<gene>
    <name evidence="10" type="ORF">AB1Y20_002579</name>
</gene>
<sequence>MGQGESTLAAELPFESQLNYELHDLDEDAVVGAGFAATPEQAEKNAQAAADAAASAAALNLDPLMMGGAPAAAEPVSKTFSVSAIERRISDYRLQPTVLGEGGFGTVKLAKSQKTGHTVAVKIIKRKKLNERSETMLQREVKHHERLKHANIVRLFTWIKTPMRYFLVMECCDKGDMLHYLNKKRQLHSEEVRWFFKQLLDGLAFCHGIGMYHRDLKLENLLLVSRTEPGSGPDWEELELKIADFGLSDLVGAGVGAEGLSSTYCGSPLYAAPELFSGDRTEGYDASKSDMWSCGVVLYALLSSSLPFDADDMQALVRMVCKGKVAKPLPEARGKEAAALVKSLLSVDPNSRPSAREAAAAPWMTPELPLLASVKTTPELPQLEDLNLTSSSSRKTVSGTAAFFKDMLARENHSRASAPSDDEAGGRRQPGSLLTKAELLAIRAEAAAESIAEDASPQD</sequence>
<dbReference type="Pfam" id="PF00069">
    <property type="entry name" value="Pkinase"/>
    <property type="match status" value="1"/>
</dbReference>
<reference evidence="10 11" key="1">
    <citation type="journal article" date="2024" name="Science">
        <title>Giant polyketide synthase enzymes in the biosynthesis of giant marine polyether toxins.</title>
        <authorList>
            <person name="Fallon T.R."/>
            <person name="Shende V.V."/>
            <person name="Wierzbicki I.H."/>
            <person name="Pendleton A.L."/>
            <person name="Watervoot N.F."/>
            <person name="Auber R.P."/>
            <person name="Gonzalez D.J."/>
            <person name="Wisecaver J.H."/>
            <person name="Moore B.S."/>
        </authorList>
    </citation>
    <scope>NUCLEOTIDE SEQUENCE [LARGE SCALE GENOMIC DNA]</scope>
    <source>
        <strain evidence="10 11">12B1</strain>
    </source>
</reference>
<dbReference type="Proteomes" id="UP001515480">
    <property type="component" value="Unassembled WGS sequence"/>
</dbReference>
<keyword evidence="3 6" id="KW-0547">Nucleotide-binding</keyword>
<evidence type="ECO:0000256" key="3">
    <source>
        <dbReference type="ARBA" id="ARBA00022741"/>
    </source>
</evidence>
<dbReference type="InterPro" id="IPR011009">
    <property type="entry name" value="Kinase-like_dom_sf"/>
</dbReference>
<dbReference type="SUPFAM" id="SSF56112">
    <property type="entry name" value="Protein kinase-like (PK-like)"/>
    <property type="match status" value="1"/>
</dbReference>
<keyword evidence="5 6" id="KW-0067">ATP-binding</keyword>
<dbReference type="InterPro" id="IPR017441">
    <property type="entry name" value="Protein_kinase_ATP_BS"/>
</dbReference>
<dbReference type="PROSITE" id="PS00108">
    <property type="entry name" value="PROTEIN_KINASE_ST"/>
    <property type="match status" value="1"/>
</dbReference>
<dbReference type="AlphaFoldDB" id="A0AB34J9Q1"/>
<evidence type="ECO:0000313" key="10">
    <source>
        <dbReference type="EMBL" id="KAL1515966.1"/>
    </source>
</evidence>
<keyword evidence="2" id="KW-0808">Transferase</keyword>
<evidence type="ECO:0000256" key="2">
    <source>
        <dbReference type="ARBA" id="ARBA00022679"/>
    </source>
</evidence>
<dbReference type="SMART" id="SM00220">
    <property type="entry name" value="S_TKc"/>
    <property type="match status" value="1"/>
</dbReference>